<dbReference type="GO" id="GO:0051607">
    <property type="term" value="P:defense response to virus"/>
    <property type="evidence" value="ECO:0007669"/>
    <property type="project" value="UniProtKB-KW"/>
</dbReference>
<dbReference type="OrthoDB" id="24360at2"/>
<gene>
    <name evidence="8" type="ORF">HMPREF9699_02098</name>
</gene>
<dbReference type="eggNOG" id="COG1332">
    <property type="taxonomic scope" value="Bacteria"/>
</dbReference>
<dbReference type="InterPro" id="IPR010173">
    <property type="entry name" value="CRISPR-assoc_Csm5"/>
</dbReference>
<evidence type="ECO:0000256" key="3">
    <source>
        <dbReference type="ARBA" id="ARBA00016113"/>
    </source>
</evidence>
<comment type="function">
    <text evidence="1">This subunit might be involved in maturation of a crRNA intermediate to its mature form.</text>
</comment>
<accession>K1LVQ9</accession>
<evidence type="ECO:0000256" key="2">
    <source>
        <dbReference type="ARBA" id="ARBA00006680"/>
    </source>
</evidence>
<evidence type="ECO:0000256" key="6">
    <source>
        <dbReference type="ARBA" id="ARBA00031720"/>
    </source>
</evidence>
<evidence type="ECO:0000259" key="7">
    <source>
        <dbReference type="Pfam" id="PF03787"/>
    </source>
</evidence>
<keyword evidence="4" id="KW-0694">RNA-binding</keyword>
<dbReference type="STRING" id="883096.HMPREF9699_02098"/>
<reference evidence="8 9" key="1">
    <citation type="submission" date="2012-07" db="EMBL/GenBank/DDBJ databases">
        <title>The Genome Sequence of Bergeyella zoohelcum ATCC 43767.</title>
        <authorList>
            <consortium name="The Broad Institute Genome Sequencing Platform"/>
            <person name="Earl A."/>
            <person name="Ward D."/>
            <person name="Feldgarden M."/>
            <person name="Gevers D."/>
            <person name="Huys G."/>
            <person name="Walker B."/>
            <person name="Young S.K."/>
            <person name="Zeng Q."/>
            <person name="Gargeya S."/>
            <person name="Fitzgerald M."/>
            <person name="Haas B."/>
            <person name="Abouelleil A."/>
            <person name="Alvarado L."/>
            <person name="Arachchi H.M."/>
            <person name="Berlin A.M."/>
            <person name="Chapman S.B."/>
            <person name="Goldberg J."/>
            <person name="Griggs A."/>
            <person name="Gujja S."/>
            <person name="Hansen M."/>
            <person name="Howarth C."/>
            <person name="Imamovic A."/>
            <person name="Larimer J."/>
            <person name="McCowen C."/>
            <person name="Montmayeur A."/>
            <person name="Murphy C."/>
            <person name="Neiman D."/>
            <person name="Pearson M."/>
            <person name="Priest M."/>
            <person name="Roberts A."/>
            <person name="Saif S."/>
            <person name="Shea T."/>
            <person name="Sisk P."/>
            <person name="Sykes S."/>
            <person name="Wortman J."/>
            <person name="Nusbaum C."/>
            <person name="Birren B."/>
        </authorList>
    </citation>
    <scope>NUCLEOTIDE SEQUENCE [LARGE SCALE GENOMIC DNA]</scope>
    <source>
        <strain evidence="8 9">ATCC 43767</strain>
    </source>
</reference>
<feature type="domain" description="CRISPR type III-associated protein" evidence="7">
    <location>
        <begin position="15"/>
        <end position="339"/>
    </location>
</feature>
<evidence type="ECO:0000256" key="4">
    <source>
        <dbReference type="ARBA" id="ARBA00022884"/>
    </source>
</evidence>
<comment type="similarity">
    <text evidence="2">Belongs to the CRISPR-associated Csm5 family.</text>
</comment>
<sequence>MSKEIRPKKSYTIQLTTLTPVCIGNGGKMVSTSDYVFDKANKQIHYINKEAVAQKLADHDELMDKYIQGIIHGMDNNNTTHFDLKNFLEKTLSLSPKEYISYSVTANIKSDKDMNTIIKDAKGNPYIPGSTIKGALKNAMAYRLVDKKCIEDFAKKVNHIFIQFKREIAGKNVRKLSSEQFSNLNTIKSFEKELELFNQNINNLFVQSEKNEEGKVIQEIAIHNPLVSDSEKISSSKIKVVDIKRVHLHAEKNIDILWESIPAKISTTFQLKLEEEEDIHKLFQQINDFTFNNISSELETLDYRTSKTNDNNIIISQLEAFQENIEHLSASECILRIGFNKGFYFNSIADLLYNNHKEVFEKFLILSDYVKYKGGRKIHPDEVNFPLTRGITPESTLGWVKLEII</sequence>
<dbReference type="HOGENOM" id="CLU_036878_3_0_10"/>
<dbReference type="GO" id="GO:0003723">
    <property type="term" value="F:RNA binding"/>
    <property type="evidence" value="ECO:0007669"/>
    <property type="project" value="UniProtKB-KW"/>
</dbReference>
<dbReference type="Pfam" id="PF03787">
    <property type="entry name" value="RAMPs"/>
    <property type="match status" value="1"/>
</dbReference>
<evidence type="ECO:0000256" key="1">
    <source>
        <dbReference type="ARBA" id="ARBA00003088"/>
    </source>
</evidence>
<name>K1LVQ9_9FLAO</name>
<keyword evidence="5" id="KW-0051">Antiviral defense</keyword>
<keyword evidence="9" id="KW-1185">Reference proteome</keyword>
<dbReference type="Proteomes" id="UP000006085">
    <property type="component" value="Unassembled WGS sequence"/>
</dbReference>
<comment type="caution">
    <text evidence="8">The sequence shown here is derived from an EMBL/GenBank/DDBJ whole genome shotgun (WGS) entry which is preliminary data.</text>
</comment>
<dbReference type="PANTHER" id="PTHR38007:SF1">
    <property type="entry name" value="CRISPR SYSTEM CMS PROTEIN CSM5"/>
    <property type="match status" value="1"/>
</dbReference>
<evidence type="ECO:0000313" key="8">
    <source>
        <dbReference type="EMBL" id="EKB54153.1"/>
    </source>
</evidence>
<dbReference type="NCBIfam" id="TIGR01899">
    <property type="entry name" value="cas_TM1807_csm5"/>
    <property type="match status" value="1"/>
</dbReference>
<evidence type="ECO:0000256" key="5">
    <source>
        <dbReference type="ARBA" id="ARBA00023118"/>
    </source>
</evidence>
<dbReference type="InterPro" id="IPR005537">
    <property type="entry name" value="RAMP_III_fam"/>
</dbReference>
<dbReference type="PANTHER" id="PTHR38007">
    <property type="entry name" value="CRISPR SYSTEM CMS PROTEIN CSM5"/>
    <property type="match status" value="1"/>
</dbReference>
<dbReference type="RefSeq" id="WP_002664650.1">
    <property type="nucleotide sequence ID" value="NZ_JH932294.1"/>
</dbReference>
<dbReference type="AlphaFoldDB" id="K1LVQ9"/>
<dbReference type="EMBL" id="AGYA01000038">
    <property type="protein sequence ID" value="EKB54153.1"/>
    <property type="molecule type" value="Genomic_DNA"/>
</dbReference>
<organism evidence="8 9">
    <name type="scientific">Bergeyella zoohelcum ATCC 43767</name>
    <dbReference type="NCBI Taxonomy" id="883096"/>
    <lineage>
        <taxon>Bacteria</taxon>
        <taxon>Pseudomonadati</taxon>
        <taxon>Bacteroidota</taxon>
        <taxon>Flavobacteriia</taxon>
        <taxon>Flavobacteriales</taxon>
        <taxon>Weeksellaceae</taxon>
        <taxon>Bergeyella</taxon>
    </lineage>
</organism>
<protein>
    <recommendedName>
        <fullName evidence="3">CRISPR system Cms protein Csm5</fullName>
    </recommendedName>
    <alternativeName>
        <fullName evidence="6">CRISPR type III A-associated protein Csm5</fullName>
    </alternativeName>
</protein>
<evidence type="ECO:0000313" key="9">
    <source>
        <dbReference type="Proteomes" id="UP000006085"/>
    </source>
</evidence>
<proteinExistence type="inferred from homology"/>